<dbReference type="EMBL" id="SJZI01000008">
    <property type="protein sequence ID" value="TCJ17793.1"/>
    <property type="molecule type" value="Genomic_DNA"/>
</dbReference>
<reference evidence="2 3" key="1">
    <citation type="submission" date="2019-03" db="EMBL/GenBank/DDBJ databases">
        <authorList>
            <person name="Kim M.K.M."/>
        </authorList>
    </citation>
    <scope>NUCLEOTIDE SEQUENCE [LARGE SCALE GENOMIC DNA]</scope>
    <source>
        <strain evidence="2 3">17J68-12</strain>
    </source>
</reference>
<comment type="caution">
    <text evidence="2">The sequence shown here is derived from an EMBL/GenBank/DDBJ whole genome shotgun (WGS) entry which is preliminary data.</text>
</comment>
<organism evidence="2 3">
    <name type="scientific">Flaviaesturariibacter flavus</name>
    <dbReference type="NCBI Taxonomy" id="2502780"/>
    <lineage>
        <taxon>Bacteria</taxon>
        <taxon>Pseudomonadati</taxon>
        <taxon>Bacteroidota</taxon>
        <taxon>Chitinophagia</taxon>
        <taxon>Chitinophagales</taxon>
        <taxon>Chitinophagaceae</taxon>
        <taxon>Flaviaestuariibacter</taxon>
    </lineage>
</organism>
<dbReference type="Gene3D" id="2.60.40.10">
    <property type="entry name" value="Immunoglobulins"/>
    <property type="match status" value="4"/>
</dbReference>
<name>A0A4R1BKC9_9BACT</name>
<proteinExistence type="predicted"/>
<dbReference type="InterPro" id="IPR015919">
    <property type="entry name" value="Cadherin-like_sf"/>
</dbReference>
<evidence type="ECO:0008006" key="4">
    <source>
        <dbReference type="Google" id="ProtNLM"/>
    </source>
</evidence>
<dbReference type="Proteomes" id="UP000295334">
    <property type="component" value="Unassembled WGS sequence"/>
</dbReference>
<feature type="chain" id="PRO_5020777432" description="T9SS type A sorting domain-containing protein" evidence="1">
    <location>
        <begin position="31"/>
        <end position="4133"/>
    </location>
</feature>
<dbReference type="GO" id="GO:0016020">
    <property type="term" value="C:membrane"/>
    <property type="evidence" value="ECO:0007669"/>
    <property type="project" value="InterPro"/>
</dbReference>
<evidence type="ECO:0000313" key="2">
    <source>
        <dbReference type="EMBL" id="TCJ17793.1"/>
    </source>
</evidence>
<evidence type="ECO:0000313" key="3">
    <source>
        <dbReference type="Proteomes" id="UP000295334"/>
    </source>
</evidence>
<protein>
    <recommendedName>
        <fullName evidence="4">T9SS type A sorting domain-containing protein</fullName>
    </recommendedName>
</protein>
<dbReference type="GO" id="GO:0005509">
    <property type="term" value="F:calcium ion binding"/>
    <property type="evidence" value="ECO:0007669"/>
    <property type="project" value="InterPro"/>
</dbReference>
<dbReference type="RefSeq" id="WP_131447955.1">
    <property type="nucleotide sequence ID" value="NZ_SJZI01000008.1"/>
</dbReference>
<accession>A0A4R1BKC9</accession>
<dbReference type="SUPFAM" id="SSF49313">
    <property type="entry name" value="Cadherin-like"/>
    <property type="match status" value="1"/>
</dbReference>
<keyword evidence="1" id="KW-0732">Signal</keyword>
<feature type="signal peptide" evidence="1">
    <location>
        <begin position="1"/>
        <end position="30"/>
    </location>
</feature>
<dbReference type="OrthoDB" id="601499at2"/>
<gene>
    <name evidence="2" type="ORF">EPD60_06295</name>
</gene>
<dbReference type="InterPro" id="IPR013783">
    <property type="entry name" value="Ig-like_fold"/>
</dbReference>
<sequence>MPLFFAKAARLVRPFFAFVLLVLVSVTAGAQQPPTALRYPTPNVYIAGASNVFLSPTVSGNITSYSIAPGLPTGLSFNTNTGVISGTPLTASPATTYTVTATNASGTTNTTLSIQVTSSYYNNSNAQISFDSPTPLSGDGRAAGNRVLYSNVATLSGTTIDAIVTTTSYANLTSYDVYDQSAVSGTNFSNNDPKFFSPQLTFNNTASAASPGQIRFDIQFILGGSYNASTNPNGTPVILQNVTVNSYDVDGNGTAGSNQFNLFGGFNTYQLSASPATTVAATYDAATGLTKFRSTVSTNNTNVLADETQIRLSYSNVSSFPLVLGAEEGGQAFFFIDFSTSNAFTTPTTVAVPSIDLNTGTTGVNNEATGCASGLAFTNGSAATNNSTPSTNSFDSLVVRIPTAQLLNGSNELLLVNGATAGSSITLTDGTSTTTTLSGVSYTVTVSSRNGIRFVRFVRAGSTAAQIEALLDALQYRNTAATATNGTRNFTVNAYNAAAQSPDAIFSATLNCVSVSGNIYRDPNGLSDNTVNASSGTQFGASEVFAVLTRQSDNVVVASAGVSAGGAYSFGTQDPGNYYITVRSTNAVVGGTITTPSYPASSGQPYVSVGENIGSGAGSDGLVDGRIVVTLGSSSVANANFGLDVPPTTSGSVLSSIPNPGGYNYYTVPTTGGFTYNDLDGSVASITITSFPTGANVIRLNGVIYTNGGTCPPQSACVAWPGAVVVPVANIAAIAVDPAATGNTSVVIPFRATDNAGVQDVTASASTLTINFIAQASPITVSGNVLDDANGNGIKDAAEQYTNVAGSGQTLYALLVQTSNTYSGAATIYASTPVTAAATGYSFSNVPSGNNYEVRIASLGAAPTDGAALSTITQTLASGWTDVSYNNNGTITTGLNTTSPVISLGTVTSSRTNVTFGLDALPTAVTGAAVNVTNPGATNTVAVPAAAFSGTDADLAAGQISYIHITAFPANATSLTITGALTPGGAVTSTTYTASNFPAGGVFVASNAAGNLASPGSVLVDPVNGAVAVSIPFRVVDNAGMESTNTAAVNLQFSDLTVSGTVYDDANGGTINGTPISNANGQLYMNLVSGGVVVASQALTNGTYSFGTANGVRNDVATYNLVLTNSAAATGSVLPGSAWTYTAEGLTGTAGDGAPNGIYSFGAVVTGNTVVDFGIDARPTTTGITTATTQVNPGGANNVTIPAATFSGTDLVDLNNAGQISYILITTFPNNVTSITLTGALTPGGAVTTTTYTSATFPAGGVYVATNTAGNPATNVLVDPINGAVTVDLAYKVVDNAGKESNNTGIARQPLSDLTLSGNVYDDVNAGTIDGFPISNAGGQLYVNLVNSTTNTLVASKAVSGGAYSFSTADGLMSSVSTYRLVLAASPAATVAGLPNGAWTNTAEGSTGTTGDGTGDGTYSFGGAISTNTVIDFGIDALPTVAPLSTAASQVNPGGTATVTVPASTFSASDATDISGGAVSFFHITSFPTNTTTLNVSNAATSVNGTYGTVSYTVGTFPAGGIYIPTNAAGNPTATITADPVNGAVSVDFTYTAIDNAGKESNTSGTARQPLSDLTITGTVYDDADGATDNLIDGTPVSSAGGQLYVNLINTSNNTVVASQALTNGTYSFGTANGVQNGVTTYALVLTSSAASTTPVLPSSGWVNTGEGLPGTAGDANVNGRYLFGGALTTSQQVDFGIDALPIPATLTTAATQVNPGGTATVSIPASTFSGSDANDVSGGQINYIHIISFPSNSTRVNFASAATTPGGAPGALTYTAASFPAGGVYIATNTAGNPTSAITVDPVNGAVNVDFVYKVIDNALEESNGSGIARQPLGDLSISGKVYDDVNGGVIDGALISNAGGQLYVNLVNASNNTVVASQAIANGSYSFGTADGVLNNVSYRLVLTSSPSANTATLPSAGWVYMAEGVSGTSGDATANGTYNFGGAIITAQQIDFAIEALPVPATLTTATPQVNPGGPTFVTIPASTFMASDANDISGGAVSFIHITAFPANTTTVSFASAATSVGGPFVPLAYNAGNFPTGGVYVATASNGNPLSAITVDPVNGAVNVDLIFTAIDNSGRESLTSGIARQPLTDLAIAGTLYDDANGTLDGIINGTPAGSVGGTQVYVNLVSGGTVLASQALPTAGGTAGTFSFSTTNGIVSGGNYTVVIATTATATASNLPAGWVNTAEGNSNTGDGSANGSVALSNVQTTQTLFFGVNAIPTASSSTITAQNNPGGNALVTIPSASFPGTDPDVNGEIAYVRLTAFPANAVSITVLAATSYGGTATTQTYTSANFPTGGLYIPTDGPGFLLPVDALKVDPANGAVSATFPYTVFDIAGYESNAAVTTVPFVLGAISGTVYNDVDALTDNQIDGVGTSLGGQLYINAVDNLGNVAASAPVQANGTYVIAGLGSATYTLTLTTSAGSSTATLPAGYVNTGEGIGGSIVAPADGQLVVNLSSGGITNADFGFDARPVANSSTAPAQVNPGGTNTITVPAASFSGTDPDAANGGEISYIHITAFPTNVTSITVTAGTTPGGAVTTATYTSGSFPGGGVYIATDASGNPATAILADPVDGANTIAISYRVVDNGGLESTNTATLQQPLSDLVIAGTVYDDANGGTINGMPISNANGQLYVNLVSGGVVVASQALTNGTYSFSTANGVRNDVGNYTLVLTNSATGTTPVLPSSAWANTAEGLSGTSGDGGADGSYSFGGAVTSPAVIDFGIDGKPTAVSATAVTQTNPGGTNNITIPAATFSGTDAVDISGGAISYIHITAIPGNATSITLTGSNALGGPVTTSTYNPGNFPAGGVYVATNTSGNPTTAILVDPLDGAVTVTVPFRVVDNAGVESNNTAVAAQPLSDLLITGTVFDDVDGLTDGRIDGTPISDAGGRLYVNLVDVQSGVVVSSKLLSNGTFSFGTADGLRSDVANYQLVLAASPAATTPGLPAPADWVNIAEGVSGTAGDPVPNGRYVFGGVVTTNRVIDFAIDALPVPAFITTAVTQVNPGGINLVTIPASTFVASDANDISGGVVSFIRIASFPTNATTVNFAAASTTPGGTPGPLSYTSATFPAGGVYVATGSNGNPTSAITVDPVDGAVNVDFAFHAIDNAGQASTITGTARQPLSDLLLTGTVYDDVNGGTIDGTPIASAGGQLYVNLVYNNTVVASKAVTAAQPGFSFSTADGLRNDVSGYQLVLSASPTATTPALPSAQWVNTAEGIPATTGDGTVDGAYTFAGVIAANTQIDFGIDARPVPLPLIVATPKLNPGGNLFIPIASGIPLASDPVDVAGGQVSRLHVISFPTKINAVTVTASTTPNGSLTVQTFTAATFPAGGIYVATDAGGSTLDPFFIDPIDGADTVEISFRAIDQAGVESIATGLGRIPILDITIGGSIYDDVNGANDGVINGTLISNAGGQLYVNLVDGATNTVVASKAVTGGTYSFGTADGLRSDVNTYRLVLAGSPTATTQGLPDAVNWVNTGEGDDGTAGDPLPNGRYTISTAVTAPLVIDFGIDARPATTPLTVATPQLNPGGTINVAVPAGTFGGSDATDLSGGAVKYIHLKSFPTNATSITVTAATTPGGTAGTNTYTAATFPAGGLYVATNTAGNPLTAVSVDPVNNASEVDFTYATVDAAYVESNSTGIARQPLLSLSISGSVFDDYNGSTDALINGVGTNAGGTLYVVALDGTMVAGSATVAADGSYAISGLSAGDYTLLLTTSPSATVAALPPYWVNTGEGSGSGSDGSINGSTAVSLASASVAAINFAVEQLAVADAKSYAVNQFTSPSVLNANIASTLNPAINYDYRIIMTGLASGGNIPGAPSAADGDGNSGSPLTLADGTPNTSLVIDPSSYFGTVNGVSGPDGFVLVYDGVQLHAGGCQGSNTGNSVCGYYNSGNGTWEIPSFDLSKLTILSQRGSTNIAFEYAFRDAAGFVGPTATYQVVFGTPLPVHLISFTGVKRGNTAALSWTVDNETDFRGYAVERSLDGRSFEQVGFVNARNLATLQRYGYNDDLGGIRSARVYYRLRQLDNNGSFTYSNVVNLALDNGAVENAVTVLTNPVKSAVKLQVRSATGGKAQVVLVDAAGRVIASRQQQVPQGTTTFNIEVPGFAANGIYTVVTLLNGERFASKVLLDR</sequence>
<dbReference type="SUPFAM" id="SSF117074">
    <property type="entry name" value="Hypothetical protein PA1324"/>
    <property type="match status" value="1"/>
</dbReference>
<evidence type="ECO:0000256" key="1">
    <source>
        <dbReference type="SAM" id="SignalP"/>
    </source>
</evidence>
<keyword evidence="3" id="KW-1185">Reference proteome</keyword>